<evidence type="ECO:0000313" key="2">
    <source>
        <dbReference type="Proteomes" id="UP000183832"/>
    </source>
</evidence>
<keyword evidence="2" id="KW-1185">Reference proteome</keyword>
<protein>
    <submittedName>
        <fullName evidence="1">CLUMA_CG005984, isoform A</fullName>
    </submittedName>
</protein>
<dbReference type="Proteomes" id="UP000183832">
    <property type="component" value="Unassembled WGS sequence"/>
</dbReference>
<organism evidence="1 2">
    <name type="scientific">Clunio marinus</name>
    <dbReference type="NCBI Taxonomy" id="568069"/>
    <lineage>
        <taxon>Eukaryota</taxon>
        <taxon>Metazoa</taxon>
        <taxon>Ecdysozoa</taxon>
        <taxon>Arthropoda</taxon>
        <taxon>Hexapoda</taxon>
        <taxon>Insecta</taxon>
        <taxon>Pterygota</taxon>
        <taxon>Neoptera</taxon>
        <taxon>Endopterygota</taxon>
        <taxon>Diptera</taxon>
        <taxon>Nematocera</taxon>
        <taxon>Chironomoidea</taxon>
        <taxon>Chironomidae</taxon>
        <taxon>Clunio</taxon>
    </lineage>
</organism>
<accession>A0A1J1I1Z6</accession>
<proteinExistence type="predicted"/>
<gene>
    <name evidence="1" type="ORF">CLUMA_CG005984</name>
</gene>
<name>A0A1J1I1Z6_9DIPT</name>
<evidence type="ECO:0000313" key="1">
    <source>
        <dbReference type="EMBL" id="CRK92393.1"/>
    </source>
</evidence>
<dbReference type="EMBL" id="CVRI01000027">
    <property type="protein sequence ID" value="CRK92393.1"/>
    <property type="molecule type" value="Genomic_DNA"/>
</dbReference>
<reference evidence="1 2" key="1">
    <citation type="submission" date="2015-04" db="EMBL/GenBank/DDBJ databases">
        <authorList>
            <person name="Syromyatnikov M.Y."/>
            <person name="Popov V.N."/>
        </authorList>
    </citation>
    <scope>NUCLEOTIDE SEQUENCE [LARGE SCALE GENOMIC DNA]</scope>
</reference>
<feature type="non-terminal residue" evidence="1">
    <location>
        <position position="90"/>
    </location>
</feature>
<dbReference type="AlphaFoldDB" id="A0A1J1I1Z6"/>
<sequence>MNDVHELVGITYKAGDDQELGFFFFWHVLTCSILIDTQTIKAVQHERLLNMQFCQGFLIACISYRNQISFVLMCGSKRQIVHEHEGNQMK</sequence>